<evidence type="ECO:0000313" key="1">
    <source>
        <dbReference type="EMBL" id="PSR73046.1"/>
    </source>
</evidence>
<organism evidence="1 2">
    <name type="scientific">Hermanssonia centrifuga</name>
    <dbReference type="NCBI Taxonomy" id="98765"/>
    <lineage>
        <taxon>Eukaryota</taxon>
        <taxon>Fungi</taxon>
        <taxon>Dikarya</taxon>
        <taxon>Basidiomycota</taxon>
        <taxon>Agaricomycotina</taxon>
        <taxon>Agaricomycetes</taxon>
        <taxon>Polyporales</taxon>
        <taxon>Meruliaceae</taxon>
        <taxon>Hermanssonia</taxon>
    </lineage>
</organism>
<evidence type="ECO:0000313" key="2">
    <source>
        <dbReference type="Proteomes" id="UP000186601"/>
    </source>
</evidence>
<dbReference type="EMBL" id="MLYV02001118">
    <property type="protein sequence ID" value="PSR73046.1"/>
    <property type="molecule type" value="Genomic_DNA"/>
</dbReference>
<comment type="caution">
    <text evidence="1">The sequence shown here is derived from an EMBL/GenBank/DDBJ whole genome shotgun (WGS) entry which is preliminary data.</text>
</comment>
<accession>A0A2R6NL41</accession>
<protein>
    <submittedName>
        <fullName evidence="1">Uncharacterized protein</fullName>
    </submittedName>
</protein>
<feature type="non-terminal residue" evidence="1">
    <location>
        <position position="1"/>
    </location>
</feature>
<sequence>IDGSLCWGSDSGSMSESQLRFGDASQYWVFIQHVVSVRSRVQASLALYRDEVTAIVRAIPGTVSSPPPRDVGDSYVTAIECVFSGIEFLTSLYDQRFYY</sequence>
<name>A0A2R6NL41_9APHY</name>
<proteinExistence type="predicted"/>
<keyword evidence="2" id="KW-1185">Reference proteome</keyword>
<dbReference type="AlphaFoldDB" id="A0A2R6NL41"/>
<gene>
    <name evidence="1" type="ORF">PHLCEN_2v11092</name>
</gene>
<dbReference type="Proteomes" id="UP000186601">
    <property type="component" value="Unassembled WGS sequence"/>
</dbReference>
<reference evidence="1 2" key="1">
    <citation type="submission" date="2018-02" db="EMBL/GenBank/DDBJ databases">
        <title>Genome sequence of the basidiomycete white-rot fungus Phlebia centrifuga.</title>
        <authorList>
            <person name="Granchi Z."/>
            <person name="Peng M."/>
            <person name="de Vries R.P."/>
            <person name="Hilden K."/>
            <person name="Makela M.R."/>
            <person name="Grigoriev I."/>
            <person name="Riley R."/>
        </authorList>
    </citation>
    <scope>NUCLEOTIDE SEQUENCE [LARGE SCALE GENOMIC DNA]</scope>
    <source>
        <strain evidence="1 2">FBCC195</strain>
    </source>
</reference>